<dbReference type="EMBL" id="JACGWN010000005">
    <property type="protein sequence ID" value="KAL0448529.1"/>
    <property type="molecule type" value="Genomic_DNA"/>
</dbReference>
<evidence type="ECO:0000256" key="1">
    <source>
        <dbReference type="SAM" id="Phobius"/>
    </source>
</evidence>
<proteinExistence type="predicted"/>
<keyword evidence="1" id="KW-0812">Transmembrane</keyword>
<dbReference type="AlphaFoldDB" id="A0AAW2X5I5"/>
<gene>
    <name evidence="2" type="ORF">Slati_1409300</name>
</gene>
<comment type="caution">
    <text evidence="2">The sequence shown here is derived from an EMBL/GenBank/DDBJ whole genome shotgun (WGS) entry which is preliminary data.</text>
</comment>
<name>A0AAW2X5I5_9LAMI</name>
<organism evidence="2">
    <name type="scientific">Sesamum latifolium</name>
    <dbReference type="NCBI Taxonomy" id="2727402"/>
    <lineage>
        <taxon>Eukaryota</taxon>
        <taxon>Viridiplantae</taxon>
        <taxon>Streptophyta</taxon>
        <taxon>Embryophyta</taxon>
        <taxon>Tracheophyta</taxon>
        <taxon>Spermatophyta</taxon>
        <taxon>Magnoliopsida</taxon>
        <taxon>eudicotyledons</taxon>
        <taxon>Gunneridae</taxon>
        <taxon>Pentapetalae</taxon>
        <taxon>asterids</taxon>
        <taxon>lamiids</taxon>
        <taxon>Lamiales</taxon>
        <taxon>Pedaliaceae</taxon>
        <taxon>Sesamum</taxon>
    </lineage>
</organism>
<sequence>MNEESIQAFVIFIHMMSHLIPENSKGTPIGTGFIALKIIAVLIFIIILSLPLPFLLPGRSLEPWAAFKWYQSPVRCGAMIFVAHNHDLAGRGSLTTDSVTCLQVEVKVAGAEVEVAGLSITDSCGRLIVWSQQAAVRSELARPRIGDRSRSLFKACSELALTCDLRPGRSTEQLGYSLFSEKSVSAYSF</sequence>
<keyword evidence="1" id="KW-0472">Membrane</keyword>
<keyword evidence="1" id="KW-1133">Transmembrane helix</keyword>
<protein>
    <submittedName>
        <fullName evidence="2">Uncharacterized protein</fullName>
    </submittedName>
</protein>
<reference evidence="2" key="1">
    <citation type="submission" date="2020-06" db="EMBL/GenBank/DDBJ databases">
        <authorList>
            <person name="Li T."/>
            <person name="Hu X."/>
            <person name="Zhang T."/>
            <person name="Song X."/>
            <person name="Zhang H."/>
            <person name="Dai N."/>
            <person name="Sheng W."/>
            <person name="Hou X."/>
            <person name="Wei L."/>
        </authorList>
    </citation>
    <scope>NUCLEOTIDE SEQUENCE</scope>
    <source>
        <strain evidence="2">KEN1</strain>
        <tissue evidence="2">Leaf</tissue>
    </source>
</reference>
<accession>A0AAW2X5I5</accession>
<reference evidence="2" key="2">
    <citation type="journal article" date="2024" name="Plant">
        <title>Genomic evolution and insights into agronomic trait innovations of Sesamum species.</title>
        <authorList>
            <person name="Miao H."/>
            <person name="Wang L."/>
            <person name="Qu L."/>
            <person name="Liu H."/>
            <person name="Sun Y."/>
            <person name="Le M."/>
            <person name="Wang Q."/>
            <person name="Wei S."/>
            <person name="Zheng Y."/>
            <person name="Lin W."/>
            <person name="Duan Y."/>
            <person name="Cao H."/>
            <person name="Xiong S."/>
            <person name="Wang X."/>
            <person name="Wei L."/>
            <person name="Li C."/>
            <person name="Ma Q."/>
            <person name="Ju M."/>
            <person name="Zhao R."/>
            <person name="Li G."/>
            <person name="Mu C."/>
            <person name="Tian Q."/>
            <person name="Mei H."/>
            <person name="Zhang T."/>
            <person name="Gao T."/>
            <person name="Zhang H."/>
        </authorList>
    </citation>
    <scope>NUCLEOTIDE SEQUENCE</scope>
    <source>
        <strain evidence="2">KEN1</strain>
    </source>
</reference>
<feature type="transmembrane region" description="Helical" evidence="1">
    <location>
        <begin position="34"/>
        <end position="56"/>
    </location>
</feature>
<evidence type="ECO:0000313" key="2">
    <source>
        <dbReference type="EMBL" id="KAL0448529.1"/>
    </source>
</evidence>